<organism evidence="1 2">
    <name type="scientific">Potamilus streckersoni</name>
    <dbReference type="NCBI Taxonomy" id="2493646"/>
    <lineage>
        <taxon>Eukaryota</taxon>
        <taxon>Metazoa</taxon>
        <taxon>Spiralia</taxon>
        <taxon>Lophotrochozoa</taxon>
        <taxon>Mollusca</taxon>
        <taxon>Bivalvia</taxon>
        <taxon>Autobranchia</taxon>
        <taxon>Heteroconchia</taxon>
        <taxon>Palaeoheterodonta</taxon>
        <taxon>Unionida</taxon>
        <taxon>Unionoidea</taxon>
        <taxon>Unionidae</taxon>
        <taxon>Ambleminae</taxon>
        <taxon>Lampsilini</taxon>
        <taxon>Potamilus</taxon>
    </lineage>
</organism>
<reference evidence="1" key="3">
    <citation type="submission" date="2023-05" db="EMBL/GenBank/DDBJ databases">
        <authorList>
            <person name="Smith C.H."/>
        </authorList>
    </citation>
    <scope>NUCLEOTIDE SEQUENCE</scope>
    <source>
        <strain evidence="1">CHS0354</strain>
        <tissue evidence="1">Mantle</tissue>
    </source>
</reference>
<dbReference type="EMBL" id="JAEAOA010001360">
    <property type="protein sequence ID" value="KAK3608981.1"/>
    <property type="molecule type" value="Genomic_DNA"/>
</dbReference>
<name>A0AAE0TEX4_9BIVA</name>
<gene>
    <name evidence="1" type="ORF">CHS0354_022512</name>
</gene>
<reference evidence="1" key="2">
    <citation type="journal article" date="2021" name="Genome Biol. Evol.">
        <title>Developing a high-quality reference genome for a parasitic bivalve with doubly uniparental inheritance (Bivalvia: Unionida).</title>
        <authorList>
            <person name="Smith C.H."/>
        </authorList>
    </citation>
    <scope>NUCLEOTIDE SEQUENCE</scope>
    <source>
        <strain evidence="1">CHS0354</strain>
        <tissue evidence="1">Mantle</tissue>
    </source>
</reference>
<protein>
    <submittedName>
        <fullName evidence="1">Uncharacterized protein</fullName>
    </submittedName>
</protein>
<proteinExistence type="predicted"/>
<comment type="caution">
    <text evidence="1">The sequence shown here is derived from an EMBL/GenBank/DDBJ whole genome shotgun (WGS) entry which is preliminary data.</text>
</comment>
<dbReference type="AlphaFoldDB" id="A0AAE0TEX4"/>
<sequence>IVPAASATLTSGRERGDFITDNIVFWEKSPDNKIWTSIPSFILGYEISKPPEKE</sequence>
<feature type="non-terminal residue" evidence="1">
    <location>
        <position position="1"/>
    </location>
</feature>
<evidence type="ECO:0000313" key="1">
    <source>
        <dbReference type="EMBL" id="KAK3608981.1"/>
    </source>
</evidence>
<evidence type="ECO:0000313" key="2">
    <source>
        <dbReference type="Proteomes" id="UP001195483"/>
    </source>
</evidence>
<reference evidence="1" key="1">
    <citation type="journal article" date="2021" name="Genome Biol. Evol.">
        <title>A High-Quality Reference Genome for a Parasitic Bivalve with Doubly Uniparental Inheritance (Bivalvia: Unionida).</title>
        <authorList>
            <person name="Smith C.H."/>
        </authorList>
    </citation>
    <scope>NUCLEOTIDE SEQUENCE</scope>
    <source>
        <strain evidence="1">CHS0354</strain>
    </source>
</reference>
<keyword evidence="2" id="KW-1185">Reference proteome</keyword>
<dbReference type="Proteomes" id="UP001195483">
    <property type="component" value="Unassembled WGS sequence"/>
</dbReference>
<accession>A0AAE0TEX4</accession>